<dbReference type="Proteomes" id="UP000054937">
    <property type="component" value="Unassembled WGS sequence"/>
</dbReference>
<feature type="compositionally biased region" description="Polar residues" evidence="1">
    <location>
        <begin position="1294"/>
        <end position="1303"/>
    </location>
</feature>
<sequence length="1667" mass="195639">MEAVRQNQNKENLDFILANITKENIFVETIPKNAAFAKKNHLVQKEQYQKFQQDTQNKGLYQVDYNDQYGILIFALKSELNILDSQLNELKKINLQIDLEGILFNFDQKFLAVYSHNIVQVHQFSSLLQGQNKPIFEKNIKNQQIKNIQWGINQNQNMTLGVLTKNGHLSIMDVEKKTEKLLELSVIHAFCFTQQSGLITVDEIKLEDPQFYLTSYNIVNNVETQQINQIYLYKKEHNEEQGITNSFWQDDIKYIAEICKNNYIIVISSKENPSEVTYHVIEADFSKKIQVDQIKNLSFSTETEGDTFFYKEHQDIQNPSFQLKHIYDENVETLFLENNFNKDSLIALKFDRTKQQYELIENQKHEELFPSNMSDNKIGFFKISRNPDQTDQNYLFINIEKMNFESKVYPKQNSLVRVNSMGGNIQRFFILNPNNEFNIMDRQQATNYFKQQNIQYKEQIQPYEKLKDSISGQGNNFNQLFGNFGQNKQPSGQGLFFQNDNNQQQKPAQSQNNPGFGLFGQKDNKQENVFNKQNNTQGAGIFGQNDKKQENVLNQQNNMQSGGLFGQKDNKQDNLFNQQKDMSGGGLFGQKDNKQESVFNSQNSVQSSSLFGQKDKQQNSFIQQQSTQGSGLFGQNDKKQENLFSQQNNTQSGGLFMQNDKKQENSFVQQKNSRNSLFDQNIAKQQQNNMFLQQQNKQTGNQFGQSNQKQENLFFKQNEAKQGNQVIADKEEQKQNERVIKQQSDLSLPEEFNTIVQYQTEDIPEEEQKYEQKIHFKDDKKEKPFKLLLSQKQAFHALNLKNDDKQKKYLENLGLNATKFIEKYGVLLACNLQTLQIFQVSDGKQLFEKQFEQEIQGIQINLQQNLIAVQFDKEVQIFSVQDILTNNFKNIKSQKFDKSISNLIFSKNSCPFEKDKIFNPFLIVQFEDKSCKIMINFLKNTGNYLIKNLNEEFVSINTSISGVIIIVKTLETEEDHYIKSLKITENYEFEVIKEKQVIQANEDEAEEGDFIVNLDGWASNILFIDEFAPNQWVIAIQEPLDNEFLITIFQQDFSKKDSKARILVDSKDQDGDKETFFFTQLQKKQINFDKKIQFTAKYDQSLKLLTLDFNQNQSILLAFQRHGNQFYYTQSEGEELEYSTDAGPQSKIGSFLVERNHEIEQPKTVEIENNGSIEISNFTQQYVRINIDGTIKRFFILQQNNIFPKLNDSDEKKAQQQYTLKNPEQLPKQKQIQSQSQPQSQPQTQPFVFNNTTVQKPQIQQQQQIQTQKQPNMFNKQASQNLQTNNNSQIKNVQMPVQQNKQSENLKEYKNEEEKKKKEEEKEVDLSLQDQKKISLRKDMYQEILNFEPLRYRVGFAPSDLQKKISSFQFLPLVVLNQIQHKMFYNHKLIIDNSKVVNNTEKFELQFKNQETVLKHFQNVLKQTNQYQKLMGQNNTQFFTEILNIFNGNDFIKFKKLNDLQEQLRFIQRHQNELFFLLDAYKKRNIKKSNLSQRSKLSNTEIMKQIQLRKKTKNQLEQALSDLGQNLQFISTTLPKNIHDYYQEQLIKTNEKYSGKIMVQQYQTRSYQNMQEIIVYSVNKYLLPNDVIVPIPTFQLQDEKLVQQNYSESQLFYQPSIKQGSQLKSNSMMPVIGSHNNQRSSMQTFYFQRFLYKIFKEIIIQIRIVVV</sequence>
<dbReference type="InParanoid" id="A0A0V0QEP2"/>
<reference evidence="2 3" key="1">
    <citation type="journal article" date="2015" name="Sci. Rep.">
        <title>Genome of the facultative scuticociliatosis pathogen Pseudocohnilembus persalinus provides insight into its virulence through horizontal gene transfer.</title>
        <authorList>
            <person name="Xiong J."/>
            <person name="Wang G."/>
            <person name="Cheng J."/>
            <person name="Tian M."/>
            <person name="Pan X."/>
            <person name="Warren A."/>
            <person name="Jiang C."/>
            <person name="Yuan D."/>
            <person name="Miao W."/>
        </authorList>
    </citation>
    <scope>NUCLEOTIDE SEQUENCE [LARGE SCALE GENOMIC DNA]</scope>
    <source>
        <strain evidence="2">36N120E</strain>
    </source>
</reference>
<feature type="compositionally biased region" description="Low complexity" evidence="1">
    <location>
        <begin position="1225"/>
        <end position="1245"/>
    </location>
</feature>
<organism evidence="2 3">
    <name type="scientific">Pseudocohnilembus persalinus</name>
    <name type="common">Ciliate</name>
    <dbReference type="NCBI Taxonomy" id="266149"/>
    <lineage>
        <taxon>Eukaryota</taxon>
        <taxon>Sar</taxon>
        <taxon>Alveolata</taxon>
        <taxon>Ciliophora</taxon>
        <taxon>Intramacronucleata</taxon>
        <taxon>Oligohymenophorea</taxon>
        <taxon>Scuticociliatia</taxon>
        <taxon>Philasterida</taxon>
        <taxon>Pseudocohnilembidae</taxon>
        <taxon>Pseudocohnilembus</taxon>
    </lineage>
</organism>
<feature type="region of interest" description="Disordered" evidence="1">
    <location>
        <begin position="558"/>
        <end position="636"/>
    </location>
</feature>
<keyword evidence="3" id="KW-1185">Reference proteome</keyword>
<feature type="region of interest" description="Disordered" evidence="1">
    <location>
        <begin position="1294"/>
        <end position="1324"/>
    </location>
</feature>
<feature type="region of interest" description="Disordered" evidence="1">
    <location>
        <begin position="1223"/>
        <end position="1245"/>
    </location>
</feature>
<feature type="region of interest" description="Disordered" evidence="1">
    <location>
        <begin position="488"/>
        <end position="522"/>
    </location>
</feature>
<comment type="caution">
    <text evidence="2">The sequence shown here is derived from an EMBL/GenBank/DDBJ whole genome shotgun (WGS) entry which is preliminary data.</text>
</comment>
<gene>
    <name evidence="2" type="ORF">PPERSA_00887</name>
</gene>
<dbReference type="EMBL" id="LDAU01000183">
    <property type="protein sequence ID" value="KRX00660.1"/>
    <property type="molecule type" value="Genomic_DNA"/>
</dbReference>
<accession>A0A0V0QEP2</accession>
<evidence type="ECO:0000313" key="2">
    <source>
        <dbReference type="EMBL" id="KRX00660.1"/>
    </source>
</evidence>
<dbReference type="SUPFAM" id="SSF117289">
    <property type="entry name" value="Nucleoporin domain"/>
    <property type="match status" value="1"/>
</dbReference>
<name>A0A0V0QEP2_PSEPJ</name>
<evidence type="ECO:0000256" key="1">
    <source>
        <dbReference type="SAM" id="MobiDB-lite"/>
    </source>
</evidence>
<feature type="compositionally biased region" description="Basic and acidic residues" evidence="1">
    <location>
        <begin position="1304"/>
        <end position="1324"/>
    </location>
</feature>
<proteinExistence type="predicted"/>
<evidence type="ECO:0000313" key="3">
    <source>
        <dbReference type="Proteomes" id="UP000054937"/>
    </source>
</evidence>
<feature type="compositionally biased region" description="Low complexity" evidence="1">
    <location>
        <begin position="618"/>
        <end position="628"/>
    </location>
</feature>
<feature type="compositionally biased region" description="Polar residues" evidence="1">
    <location>
        <begin position="488"/>
        <end position="514"/>
    </location>
</feature>
<feature type="compositionally biased region" description="Low complexity" evidence="1">
    <location>
        <begin position="597"/>
        <end position="611"/>
    </location>
</feature>
<dbReference type="OrthoDB" id="3973464at2759"/>
<protein>
    <submittedName>
        <fullName evidence="2">Uncharacterized protein</fullName>
    </submittedName>
</protein>